<organism evidence="2 3">
    <name type="scientific">Helicobacter cinaedi</name>
    <dbReference type="NCBI Taxonomy" id="213"/>
    <lineage>
        <taxon>Bacteria</taxon>
        <taxon>Pseudomonadati</taxon>
        <taxon>Campylobacterota</taxon>
        <taxon>Epsilonproteobacteria</taxon>
        <taxon>Campylobacterales</taxon>
        <taxon>Helicobacteraceae</taxon>
        <taxon>Helicobacter</taxon>
    </lineage>
</organism>
<feature type="transmembrane region" description="Helical" evidence="1">
    <location>
        <begin position="94"/>
        <end position="113"/>
    </location>
</feature>
<dbReference type="AlphaFoldDB" id="A0A377JNX8"/>
<evidence type="ECO:0000256" key="1">
    <source>
        <dbReference type="SAM" id="Phobius"/>
    </source>
</evidence>
<evidence type="ECO:0000313" key="3">
    <source>
        <dbReference type="Proteomes" id="UP000255335"/>
    </source>
</evidence>
<reference evidence="2 3" key="1">
    <citation type="submission" date="2018-06" db="EMBL/GenBank/DDBJ databases">
        <authorList>
            <consortium name="Pathogen Informatics"/>
            <person name="Doyle S."/>
        </authorList>
    </citation>
    <scope>NUCLEOTIDE SEQUENCE [LARGE SCALE GENOMIC DNA]</scope>
    <source>
        <strain evidence="2 3">NCTC12221</strain>
    </source>
</reference>
<keyword evidence="1" id="KW-1133">Transmembrane helix</keyword>
<feature type="transmembrane region" description="Helical" evidence="1">
    <location>
        <begin position="6"/>
        <end position="39"/>
    </location>
</feature>
<keyword evidence="1" id="KW-0472">Membrane</keyword>
<keyword evidence="1" id="KW-0812">Transmembrane</keyword>
<accession>A0A377JNX8</accession>
<feature type="transmembrane region" description="Helical" evidence="1">
    <location>
        <begin position="51"/>
        <end position="74"/>
    </location>
</feature>
<protein>
    <submittedName>
        <fullName evidence="2">Uncharacterized protein</fullName>
    </submittedName>
</protein>
<sequence length="133" mass="15497">MELVLFVLMFVMPLGFICVVYGVLHFGFVGVMYLIHLFYKKTQNQQRALVMLRILALFVWVIYLALPLWASFMLGLKAYKFGVYNQLTDKDPGVYILDIYVLCCIYVCAILFLRRILKRLRLSKSGIESKIGR</sequence>
<proteinExistence type="predicted"/>
<evidence type="ECO:0000313" key="2">
    <source>
        <dbReference type="EMBL" id="STP09377.1"/>
    </source>
</evidence>
<dbReference type="Proteomes" id="UP000255335">
    <property type="component" value="Unassembled WGS sequence"/>
</dbReference>
<dbReference type="EMBL" id="UGHZ01000001">
    <property type="protein sequence ID" value="STP09377.1"/>
    <property type="molecule type" value="Genomic_DNA"/>
</dbReference>
<name>A0A377JNX8_9HELI</name>
<gene>
    <name evidence="2" type="ORF">NCTC12221_00817</name>
</gene>